<feature type="region of interest" description="Disordered" evidence="1">
    <location>
        <begin position="39"/>
        <end position="61"/>
    </location>
</feature>
<evidence type="ECO:0000256" key="1">
    <source>
        <dbReference type="SAM" id="MobiDB-lite"/>
    </source>
</evidence>
<accession>A0AAV0WF92</accession>
<sequence>MLTRAQILQGHVRELMPTFQYEEFLKRPDEHVTKMLLAKKTGKGLEPDTGPSTNGDGDATEEIDVLAPVVAVRSGES</sequence>
<keyword evidence="3" id="KW-1185">Reference proteome</keyword>
<dbReference type="AlphaFoldDB" id="A0AAV0WF92"/>
<comment type="caution">
    <text evidence="2">The sequence shown here is derived from an EMBL/GenBank/DDBJ whole genome shotgun (WGS) entry which is preliminary data.</text>
</comment>
<dbReference type="Proteomes" id="UP001160148">
    <property type="component" value="Unassembled WGS sequence"/>
</dbReference>
<protein>
    <submittedName>
        <fullName evidence="2">Uncharacterized protein</fullName>
    </submittedName>
</protein>
<evidence type="ECO:0000313" key="2">
    <source>
        <dbReference type="EMBL" id="CAI6354475.1"/>
    </source>
</evidence>
<evidence type="ECO:0000313" key="3">
    <source>
        <dbReference type="Proteomes" id="UP001160148"/>
    </source>
</evidence>
<organism evidence="2 3">
    <name type="scientific">Macrosiphum euphorbiae</name>
    <name type="common">potato aphid</name>
    <dbReference type="NCBI Taxonomy" id="13131"/>
    <lineage>
        <taxon>Eukaryota</taxon>
        <taxon>Metazoa</taxon>
        <taxon>Ecdysozoa</taxon>
        <taxon>Arthropoda</taxon>
        <taxon>Hexapoda</taxon>
        <taxon>Insecta</taxon>
        <taxon>Pterygota</taxon>
        <taxon>Neoptera</taxon>
        <taxon>Paraneoptera</taxon>
        <taxon>Hemiptera</taxon>
        <taxon>Sternorrhyncha</taxon>
        <taxon>Aphidomorpha</taxon>
        <taxon>Aphidoidea</taxon>
        <taxon>Aphididae</taxon>
        <taxon>Macrosiphini</taxon>
        <taxon>Macrosiphum</taxon>
    </lineage>
</organism>
<proteinExistence type="predicted"/>
<name>A0AAV0WF92_9HEMI</name>
<reference evidence="2 3" key="1">
    <citation type="submission" date="2023-01" db="EMBL/GenBank/DDBJ databases">
        <authorList>
            <person name="Whitehead M."/>
        </authorList>
    </citation>
    <scope>NUCLEOTIDE SEQUENCE [LARGE SCALE GENOMIC DNA]</scope>
</reference>
<dbReference type="EMBL" id="CARXXK010000002">
    <property type="protein sequence ID" value="CAI6354475.1"/>
    <property type="molecule type" value="Genomic_DNA"/>
</dbReference>
<gene>
    <name evidence="2" type="ORF">MEUPH1_LOCUS10472</name>
</gene>